<gene>
    <name evidence="2" type="ORF">GUJ93_ZPchr0012g20327</name>
</gene>
<dbReference type="Proteomes" id="UP000729402">
    <property type="component" value="Unassembled WGS sequence"/>
</dbReference>
<organism evidence="2 3">
    <name type="scientific">Zizania palustris</name>
    <name type="common">Northern wild rice</name>
    <dbReference type="NCBI Taxonomy" id="103762"/>
    <lineage>
        <taxon>Eukaryota</taxon>
        <taxon>Viridiplantae</taxon>
        <taxon>Streptophyta</taxon>
        <taxon>Embryophyta</taxon>
        <taxon>Tracheophyta</taxon>
        <taxon>Spermatophyta</taxon>
        <taxon>Magnoliopsida</taxon>
        <taxon>Liliopsida</taxon>
        <taxon>Poales</taxon>
        <taxon>Poaceae</taxon>
        <taxon>BOP clade</taxon>
        <taxon>Oryzoideae</taxon>
        <taxon>Oryzeae</taxon>
        <taxon>Zizaniinae</taxon>
        <taxon>Zizania</taxon>
    </lineage>
</organism>
<feature type="compositionally biased region" description="Basic residues" evidence="1">
    <location>
        <begin position="45"/>
        <end position="56"/>
    </location>
</feature>
<comment type="caution">
    <text evidence="2">The sequence shown here is derived from an EMBL/GenBank/DDBJ whole genome shotgun (WGS) entry which is preliminary data.</text>
</comment>
<accession>A0A8J5WQH1</accession>
<proteinExistence type="predicted"/>
<feature type="region of interest" description="Disordered" evidence="1">
    <location>
        <begin position="44"/>
        <end position="79"/>
    </location>
</feature>
<evidence type="ECO:0000313" key="3">
    <source>
        <dbReference type="Proteomes" id="UP000729402"/>
    </source>
</evidence>
<protein>
    <submittedName>
        <fullName evidence="2">Uncharacterized protein</fullName>
    </submittedName>
</protein>
<keyword evidence="3" id="KW-1185">Reference proteome</keyword>
<sequence length="165" mass="17910">MGEKPGFLGRQFGCLGSNGCKKGKSCAYCSTSIQWSNHTSSSCRKSWKTAKGKTKRGPLDEANGASTITSAPQPKRRSVLKDVTNISCAKSYENRSTVTKLQSKSKPTQRVERILNKQRCAKKVPKLPPPAVSGSSLVNDSKSAEETQKPVENNTLLICETNFAD</sequence>
<evidence type="ECO:0000313" key="2">
    <source>
        <dbReference type="EMBL" id="KAG8093232.1"/>
    </source>
</evidence>
<feature type="region of interest" description="Disordered" evidence="1">
    <location>
        <begin position="120"/>
        <end position="155"/>
    </location>
</feature>
<reference evidence="2" key="1">
    <citation type="journal article" date="2021" name="bioRxiv">
        <title>Whole Genome Assembly and Annotation of Northern Wild Rice, Zizania palustris L., Supports a Whole Genome Duplication in the Zizania Genus.</title>
        <authorList>
            <person name="Haas M."/>
            <person name="Kono T."/>
            <person name="Macchietto M."/>
            <person name="Millas R."/>
            <person name="McGilp L."/>
            <person name="Shao M."/>
            <person name="Duquette J."/>
            <person name="Hirsch C.N."/>
            <person name="Kimball J."/>
        </authorList>
    </citation>
    <scope>NUCLEOTIDE SEQUENCE</scope>
    <source>
        <tissue evidence="2">Fresh leaf tissue</tissue>
    </source>
</reference>
<dbReference type="AlphaFoldDB" id="A0A8J5WQH1"/>
<evidence type="ECO:0000256" key="1">
    <source>
        <dbReference type="SAM" id="MobiDB-lite"/>
    </source>
</evidence>
<name>A0A8J5WQH1_ZIZPA</name>
<dbReference type="EMBL" id="JAAALK010000080">
    <property type="protein sequence ID" value="KAG8093232.1"/>
    <property type="molecule type" value="Genomic_DNA"/>
</dbReference>
<reference evidence="2" key="2">
    <citation type="submission" date="2021-02" db="EMBL/GenBank/DDBJ databases">
        <authorList>
            <person name="Kimball J.A."/>
            <person name="Haas M.W."/>
            <person name="Macchietto M."/>
            <person name="Kono T."/>
            <person name="Duquette J."/>
            <person name="Shao M."/>
        </authorList>
    </citation>
    <scope>NUCLEOTIDE SEQUENCE</scope>
    <source>
        <tissue evidence="2">Fresh leaf tissue</tissue>
    </source>
</reference>